<dbReference type="EMBL" id="CALNXI010000563">
    <property type="protein sequence ID" value="CAH3029278.1"/>
    <property type="molecule type" value="Genomic_DNA"/>
</dbReference>
<protein>
    <submittedName>
        <fullName evidence="1">Uncharacterized protein</fullName>
    </submittedName>
</protein>
<evidence type="ECO:0000313" key="2">
    <source>
        <dbReference type="Proteomes" id="UP001159427"/>
    </source>
</evidence>
<dbReference type="Proteomes" id="UP001159427">
    <property type="component" value="Unassembled WGS sequence"/>
</dbReference>
<organism evidence="1 2">
    <name type="scientific">Porites evermanni</name>
    <dbReference type="NCBI Taxonomy" id="104178"/>
    <lineage>
        <taxon>Eukaryota</taxon>
        <taxon>Metazoa</taxon>
        <taxon>Cnidaria</taxon>
        <taxon>Anthozoa</taxon>
        <taxon>Hexacorallia</taxon>
        <taxon>Scleractinia</taxon>
        <taxon>Fungiina</taxon>
        <taxon>Poritidae</taxon>
        <taxon>Porites</taxon>
    </lineage>
</organism>
<gene>
    <name evidence="1" type="ORF">PEVE_00035890</name>
</gene>
<reference evidence="1 2" key="1">
    <citation type="submission" date="2022-05" db="EMBL/GenBank/DDBJ databases">
        <authorList>
            <consortium name="Genoscope - CEA"/>
            <person name="William W."/>
        </authorList>
    </citation>
    <scope>NUCLEOTIDE SEQUENCE [LARGE SCALE GENOMIC DNA]</scope>
</reference>
<keyword evidence="2" id="KW-1185">Reference proteome</keyword>
<comment type="caution">
    <text evidence="1">The sequence shown here is derived from an EMBL/GenBank/DDBJ whole genome shotgun (WGS) entry which is preliminary data.</text>
</comment>
<proteinExistence type="predicted"/>
<evidence type="ECO:0000313" key="1">
    <source>
        <dbReference type="EMBL" id="CAH3029278.1"/>
    </source>
</evidence>
<accession>A0ABN8MKS7</accession>
<name>A0ABN8MKS7_9CNID</name>
<sequence length="169" mass="19034">MESTHVKVLQLFDMPAVQYTSLAPIQERGEDNSSVNYQLRRDANVMMLEIKKGEIQAVSDILHVLYSMCQHALGEENKASSALRPPALKISAGILSIPNVLLDFMAEINIWRLIKSLNDRLLRDLLESRFFNCGRPLELCRAAYSPATSESFLVFDQVRSVRRQQGGAP</sequence>